<protein>
    <submittedName>
        <fullName evidence="1">Uncharacterized protein</fullName>
    </submittedName>
</protein>
<organism evidence="1">
    <name type="scientific">Photinus pyralis</name>
    <name type="common">Common eastern firefly</name>
    <name type="synonym">Lampyris pyralis</name>
    <dbReference type="NCBI Taxonomy" id="7054"/>
    <lineage>
        <taxon>Eukaryota</taxon>
        <taxon>Metazoa</taxon>
        <taxon>Ecdysozoa</taxon>
        <taxon>Arthropoda</taxon>
        <taxon>Hexapoda</taxon>
        <taxon>Insecta</taxon>
        <taxon>Pterygota</taxon>
        <taxon>Neoptera</taxon>
        <taxon>Endopterygota</taxon>
        <taxon>Coleoptera</taxon>
        <taxon>Polyphaga</taxon>
        <taxon>Elateriformia</taxon>
        <taxon>Elateroidea</taxon>
        <taxon>Lampyridae</taxon>
        <taxon>Lampyrinae</taxon>
        <taxon>Photinus</taxon>
    </lineage>
</organism>
<dbReference type="EMBL" id="GEZM01019310">
    <property type="protein sequence ID" value="JAV89718.1"/>
    <property type="molecule type" value="Transcribed_RNA"/>
</dbReference>
<reference evidence="1" key="1">
    <citation type="journal article" date="2016" name="Sci. Rep.">
        <title>Molecular characterization of firefly nuptial gifts: a multi-omics approach sheds light on postcopulatory sexual selection.</title>
        <authorList>
            <person name="Al-Wathiqui N."/>
            <person name="Fallon T.R."/>
            <person name="South A."/>
            <person name="Weng J.K."/>
            <person name="Lewis S.M."/>
        </authorList>
    </citation>
    <scope>NUCLEOTIDE SEQUENCE</scope>
</reference>
<sequence length="148" mass="17080">MVIAIDVQGFKTSPTTFTPKELAVFNGHQVAHIVFKPPFSFSSLDVNYQRQAIWLMHNHHCIKWEEGHTPPHLFPIILRRLVSPMEAIYVKGKEKAEFIRKTLSQDVVEINEEPALPKLEASCLYHSYPKCHCALANVYYIHNNYTMS</sequence>
<dbReference type="EMBL" id="GEZM01019303">
    <property type="protein sequence ID" value="JAV89735.1"/>
    <property type="molecule type" value="Transcribed_RNA"/>
</dbReference>
<accession>A0A1Y1MVY2</accession>
<proteinExistence type="predicted"/>
<dbReference type="EMBL" id="GEZM01019300">
    <property type="protein sequence ID" value="JAV89739.1"/>
    <property type="molecule type" value="Transcribed_RNA"/>
</dbReference>
<dbReference type="EMBL" id="GEZM01019311">
    <property type="protein sequence ID" value="JAV89709.1"/>
    <property type="molecule type" value="Transcribed_RNA"/>
</dbReference>
<evidence type="ECO:0000313" key="1">
    <source>
        <dbReference type="EMBL" id="JAV89709.1"/>
    </source>
</evidence>
<dbReference type="EMBL" id="GEZM01019312">
    <property type="protein sequence ID" value="JAV89706.1"/>
    <property type="molecule type" value="Transcribed_RNA"/>
</dbReference>
<name>A0A1Y1MVY2_PHOPY</name>
<dbReference type="EMBL" id="GEZM01019309">
    <property type="protein sequence ID" value="JAV89725.1"/>
    <property type="molecule type" value="Transcribed_RNA"/>
</dbReference>
<dbReference type="AlphaFoldDB" id="A0A1Y1MVY2"/>